<evidence type="ECO:0000256" key="4">
    <source>
        <dbReference type="ARBA" id="ARBA00023125"/>
    </source>
</evidence>
<dbReference type="Proteomes" id="UP000002030">
    <property type="component" value="Chromosome"/>
</dbReference>
<gene>
    <name evidence="9" type="ordered locus">Taci_0907</name>
</gene>
<dbReference type="PANTHER" id="PTHR22683:SF41">
    <property type="entry name" value="DNA TRANSLOCASE FTSK"/>
    <property type="match status" value="1"/>
</dbReference>
<evidence type="ECO:0000256" key="3">
    <source>
        <dbReference type="ARBA" id="ARBA00022840"/>
    </source>
</evidence>
<dbReference type="InterPro" id="IPR036388">
    <property type="entry name" value="WH-like_DNA-bd_sf"/>
</dbReference>
<dbReference type="GO" id="GO:0005524">
    <property type="term" value="F:ATP binding"/>
    <property type="evidence" value="ECO:0007669"/>
    <property type="project" value="UniProtKB-UniRule"/>
</dbReference>
<dbReference type="Pfam" id="PF01580">
    <property type="entry name" value="FtsK_SpoIIIE"/>
    <property type="match status" value="1"/>
</dbReference>
<keyword evidence="9" id="KW-0132">Cell division</keyword>
<feature type="compositionally biased region" description="Basic and acidic residues" evidence="6">
    <location>
        <begin position="215"/>
        <end position="227"/>
    </location>
</feature>
<feature type="region of interest" description="Disordered" evidence="6">
    <location>
        <begin position="210"/>
        <end position="287"/>
    </location>
</feature>
<dbReference type="AlphaFoldDB" id="D1BA37"/>
<dbReference type="Pfam" id="PF17854">
    <property type="entry name" value="FtsK_alpha"/>
    <property type="match status" value="1"/>
</dbReference>
<dbReference type="EnsemblBacteria" id="ACZ19140">
    <property type="protein sequence ID" value="ACZ19140"/>
    <property type="gene ID" value="Taci_0907"/>
</dbReference>
<protein>
    <submittedName>
        <fullName evidence="9">Cell divisionFtsK/SpoIIIE</fullName>
    </submittedName>
</protein>
<dbReference type="InterPro" id="IPR050206">
    <property type="entry name" value="FtsK/SpoIIIE/SftA"/>
</dbReference>
<evidence type="ECO:0000313" key="9">
    <source>
        <dbReference type="EMBL" id="ACZ19140.1"/>
    </source>
</evidence>
<dbReference type="eggNOG" id="COG1674">
    <property type="taxonomic scope" value="Bacteria"/>
</dbReference>
<dbReference type="SUPFAM" id="SSF46785">
    <property type="entry name" value="Winged helix' DNA-binding domain"/>
    <property type="match status" value="1"/>
</dbReference>
<dbReference type="RefSeq" id="WP_012869655.1">
    <property type="nucleotide sequence ID" value="NC_013522.1"/>
</dbReference>
<dbReference type="GO" id="GO:0003677">
    <property type="term" value="F:DNA binding"/>
    <property type="evidence" value="ECO:0007669"/>
    <property type="project" value="UniProtKB-KW"/>
</dbReference>
<dbReference type="OrthoDB" id="9807790at2"/>
<proteinExistence type="inferred from homology"/>
<reference evidence="9 10" key="1">
    <citation type="journal article" date="2009" name="Stand. Genomic Sci.">
        <title>Complete genome sequence of Thermanaerovibrio acidaminovorans type strain (Su883).</title>
        <authorList>
            <person name="Chovatia M."/>
            <person name="Sikorski J."/>
            <person name="Schroder M."/>
            <person name="Lapidus A."/>
            <person name="Nolan M."/>
            <person name="Tice H."/>
            <person name="Glavina Del Rio T."/>
            <person name="Copeland A."/>
            <person name="Cheng J.F."/>
            <person name="Lucas S."/>
            <person name="Chen F."/>
            <person name="Bruce D."/>
            <person name="Goodwin L."/>
            <person name="Pitluck S."/>
            <person name="Ivanova N."/>
            <person name="Mavromatis K."/>
            <person name="Ovchinnikova G."/>
            <person name="Pati A."/>
            <person name="Chen A."/>
            <person name="Palaniappan K."/>
            <person name="Land M."/>
            <person name="Hauser L."/>
            <person name="Chang Y.J."/>
            <person name="Jeffries C.D."/>
            <person name="Chain P."/>
            <person name="Saunders E."/>
            <person name="Detter J.C."/>
            <person name="Brettin T."/>
            <person name="Rohde M."/>
            <person name="Goker M."/>
            <person name="Spring S."/>
            <person name="Bristow J."/>
            <person name="Markowitz V."/>
            <person name="Hugenholtz P."/>
            <person name="Kyrpides N.C."/>
            <person name="Klenk H.P."/>
            <person name="Eisen J.A."/>
        </authorList>
    </citation>
    <scope>NUCLEOTIDE SEQUENCE [LARGE SCALE GENOMIC DNA]</scope>
    <source>
        <strain evidence="10">ATCC 49978 / DSM 6589 / Su883</strain>
    </source>
</reference>
<keyword evidence="10" id="KW-1185">Reference proteome</keyword>
<dbReference type="InterPro" id="IPR002543">
    <property type="entry name" value="FtsK_dom"/>
</dbReference>
<name>D1BA37_THEAS</name>
<dbReference type="InterPro" id="IPR018541">
    <property type="entry name" value="Ftsk_gamma"/>
</dbReference>
<evidence type="ECO:0000256" key="2">
    <source>
        <dbReference type="ARBA" id="ARBA00022741"/>
    </source>
</evidence>
<dbReference type="InterPro" id="IPR027417">
    <property type="entry name" value="P-loop_NTPase"/>
</dbReference>
<feature type="domain" description="FtsK" evidence="8">
    <location>
        <begin position="408"/>
        <end position="596"/>
    </location>
</feature>
<feature type="compositionally biased region" description="Acidic residues" evidence="6">
    <location>
        <begin position="248"/>
        <end position="264"/>
    </location>
</feature>
<feature type="transmembrane region" description="Helical" evidence="7">
    <location>
        <begin position="140"/>
        <end position="163"/>
    </location>
</feature>
<dbReference type="SMART" id="SM00843">
    <property type="entry name" value="Ftsk_gamma"/>
    <property type="match status" value="1"/>
</dbReference>
<dbReference type="STRING" id="525903.Taci_0907"/>
<comment type="similarity">
    <text evidence="1">Belongs to the FtsK/SpoIIIE/SftA family.</text>
</comment>
<keyword evidence="3 5" id="KW-0067">ATP-binding</keyword>
<feature type="binding site" evidence="5">
    <location>
        <begin position="425"/>
        <end position="432"/>
    </location>
    <ligand>
        <name>ATP</name>
        <dbReference type="ChEBI" id="CHEBI:30616"/>
    </ligand>
</feature>
<dbReference type="Pfam" id="PF09397">
    <property type="entry name" value="FtsK_gamma"/>
    <property type="match status" value="1"/>
</dbReference>
<organism evidence="9 10">
    <name type="scientific">Thermanaerovibrio acidaminovorans (strain ATCC 49978 / DSM 6589 / Su883)</name>
    <name type="common">Selenomonas acidaminovorans</name>
    <dbReference type="NCBI Taxonomy" id="525903"/>
    <lineage>
        <taxon>Bacteria</taxon>
        <taxon>Thermotogati</taxon>
        <taxon>Synergistota</taxon>
        <taxon>Synergistia</taxon>
        <taxon>Synergistales</taxon>
        <taxon>Synergistaceae</taxon>
        <taxon>Thermanaerovibrio</taxon>
    </lineage>
</organism>
<evidence type="ECO:0000256" key="5">
    <source>
        <dbReference type="PROSITE-ProRule" id="PRU00289"/>
    </source>
</evidence>
<dbReference type="InterPro" id="IPR041027">
    <property type="entry name" value="FtsK_alpha"/>
</dbReference>
<dbReference type="Gene3D" id="3.40.50.300">
    <property type="entry name" value="P-loop containing nucleotide triphosphate hydrolases"/>
    <property type="match status" value="1"/>
</dbReference>
<dbReference type="PANTHER" id="PTHR22683">
    <property type="entry name" value="SPORULATION PROTEIN RELATED"/>
    <property type="match status" value="1"/>
</dbReference>
<dbReference type="EMBL" id="CP001818">
    <property type="protein sequence ID" value="ACZ19140.1"/>
    <property type="molecule type" value="Genomic_DNA"/>
</dbReference>
<dbReference type="InterPro" id="IPR036390">
    <property type="entry name" value="WH_DNA-bd_sf"/>
</dbReference>
<sequence length="744" mass="80516">MRDRPAAKTRMGQLAQRLKTLLQLNEGVYDWLALVGILLSTFAVASLFTGWTGQVGRVIREEMLRYLGISVLVPLAFMGHLSFLRLTGREMPPIGRYLLGTLSLTVSVSLFVAMWGRAFGSMRVLDLAGALGTNLGGGAFNLLGPFGSVLLGLLACVVTIGAFSGANPGEILGELRQIVSSNWLESAHRPSMGGIGGWLGRWGRRTGPVDPAAETLRREDSLPHEDLGCEEDELCDPSELLGPRDNPFVEDQEVGDPDPLDPVEEPSVKPGTFPPPSELLGPDDPGGDGVDEAQLRSMAERIISSLGDFGVEAELGETQVGPTVIQFRLQLAPGTKVSKVASLANDLALALAVPSLRIEAPIPGKPYVGIEIPNPKRRPVPLRRVMEADHFVNPKGELPLPMGVGIDGSPMVTFLEDLPHLLVAGTTGSGKSVFINSCIIGLCSSRTPRELKLILIDPKRVEMAIYDKLPHILTRPVVDPKKAVQALAWAIREMERRYDLFAQSKVRNLASYNRKVLPGDRLPSVVLVVDELADLMMTAPREVEDYICRLAQMARATGIHLVLATQRPSVNVITGLIKANVPARVAFSLPSQADSRTILDCAGAERLLGKGDMLFLSSRFPKPIRLQSPWIDEGYISRWLDHLIATFGEPEVIDIEDQENGSSTGEANADDPLLEEAARIVLSSGVASASSLQRRLRVGFTRGARLIDTLEKLGIVGPPDGAKPREILVDEETAMEILREARGG</sequence>
<accession>D1BA37</accession>
<dbReference type="CDD" id="cd01127">
    <property type="entry name" value="TrwB_TraG_TraD_VirD4"/>
    <property type="match status" value="1"/>
</dbReference>
<dbReference type="SUPFAM" id="SSF52540">
    <property type="entry name" value="P-loop containing nucleoside triphosphate hydrolases"/>
    <property type="match status" value="1"/>
</dbReference>
<evidence type="ECO:0000259" key="8">
    <source>
        <dbReference type="PROSITE" id="PS50901"/>
    </source>
</evidence>
<feature type="transmembrane region" description="Helical" evidence="7">
    <location>
        <begin position="63"/>
        <end position="85"/>
    </location>
</feature>
<keyword evidence="7" id="KW-1133">Transmembrane helix</keyword>
<dbReference type="Gene3D" id="1.10.10.10">
    <property type="entry name" value="Winged helix-like DNA-binding domain superfamily/Winged helix DNA-binding domain"/>
    <property type="match status" value="1"/>
</dbReference>
<feature type="transmembrane region" description="Helical" evidence="7">
    <location>
        <begin position="97"/>
        <end position="119"/>
    </location>
</feature>
<keyword evidence="7" id="KW-0812">Transmembrane</keyword>
<keyword evidence="7" id="KW-0472">Membrane</keyword>
<evidence type="ECO:0000256" key="7">
    <source>
        <dbReference type="SAM" id="Phobius"/>
    </source>
</evidence>
<keyword evidence="9" id="KW-0131">Cell cycle</keyword>
<dbReference type="HOGENOM" id="CLU_001981_9_7_0"/>
<evidence type="ECO:0000256" key="1">
    <source>
        <dbReference type="ARBA" id="ARBA00006474"/>
    </source>
</evidence>
<feature type="transmembrane region" description="Helical" evidence="7">
    <location>
        <begin position="31"/>
        <end position="51"/>
    </location>
</feature>
<dbReference type="PATRIC" id="fig|525903.6.peg.908"/>
<evidence type="ECO:0000256" key="6">
    <source>
        <dbReference type="SAM" id="MobiDB-lite"/>
    </source>
</evidence>
<dbReference type="PROSITE" id="PS50901">
    <property type="entry name" value="FTSK"/>
    <property type="match status" value="1"/>
</dbReference>
<dbReference type="GO" id="GO:0051301">
    <property type="term" value="P:cell division"/>
    <property type="evidence" value="ECO:0007669"/>
    <property type="project" value="UniProtKB-KW"/>
</dbReference>
<evidence type="ECO:0000313" key="10">
    <source>
        <dbReference type="Proteomes" id="UP000002030"/>
    </source>
</evidence>
<keyword evidence="4" id="KW-0238">DNA-binding</keyword>
<dbReference type="KEGG" id="tai:Taci_0907"/>
<dbReference type="Gene3D" id="3.30.980.40">
    <property type="match status" value="1"/>
</dbReference>
<keyword evidence="2 5" id="KW-0547">Nucleotide-binding</keyword>